<dbReference type="AlphaFoldDB" id="A0A221SYN3"/>
<dbReference type="PANTHER" id="PTHR43798:SF31">
    <property type="entry name" value="AB HYDROLASE SUPERFAMILY PROTEIN YCLE"/>
    <property type="match status" value="1"/>
</dbReference>
<dbReference type="EMBL" id="CP021081">
    <property type="protein sequence ID" value="ASN81730.1"/>
    <property type="molecule type" value="Genomic_DNA"/>
</dbReference>
<dbReference type="Gene3D" id="3.40.50.1820">
    <property type="entry name" value="alpha/beta hydrolase"/>
    <property type="match status" value="1"/>
</dbReference>
<keyword evidence="2" id="KW-0378">Hydrolase</keyword>
<organism evidence="4 5">
    <name type="scientific">Deinococcus ficus</name>
    <dbReference type="NCBI Taxonomy" id="317577"/>
    <lineage>
        <taxon>Bacteria</taxon>
        <taxon>Thermotogati</taxon>
        <taxon>Deinococcota</taxon>
        <taxon>Deinococci</taxon>
        <taxon>Deinococcales</taxon>
        <taxon>Deinococcaceae</taxon>
        <taxon>Deinococcus</taxon>
    </lineage>
</organism>
<evidence type="ECO:0000256" key="2">
    <source>
        <dbReference type="ARBA" id="ARBA00022801"/>
    </source>
</evidence>
<evidence type="ECO:0000256" key="1">
    <source>
        <dbReference type="ARBA" id="ARBA00010088"/>
    </source>
</evidence>
<accession>A0A221SYN3</accession>
<dbReference type="SUPFAM" id="SSF53474">
    <property type="entry name" value="alpha/beta-Hydrolases"/>
    <property type="match status" value="1"/>
</dbReference>
<dbReference type="GO" id="GO:0008233">
    <property type="term" value="F:peptidase activity"/>
    <property type="evidence" value="ECO:0007669"/>
    <property type="project" value="InterPro"/>
</dbReference>
<dbReference type="InterPro" id="IPR000073">
    <property type="entry name" value="AB_hydrolase_1"/>
</dbReference>
<dbReference type="Pfam" id="PF00561">
    <property type="entry name" value="Abhydrolase_1"/>
    <property type="match status" value="1"/>
</dbReference>
<dbReference type="InterPro" id="IPR029058">
    <property type="entry name" value="AB_hydrolase_fold"/>
</dbReference>
<name>A0A221SYN3_9DEIO</name>
<keyword evidence="5" id="KW-1185">Reference proteome</keyword>
<dbReference type="GO" id="GO:0016020">
    <property type="term" value="C:membrane"/>
    <property type="evidence" value="ECO:0007669"/>
    <property type="project" value="TreeGrafter"/>
</dbReference>
<evidence type="ECO:0000313" key="4">
    <source>
        <dbReference type="EMBL" id="ASN81730.1"/>
    </source>
</evidence>
<dbReference type="PANTHER" id="PTHR43798">
    <property type="entry name" value="MONOACYLGLYCEROL LIPASE"/>
    <property type="match status" value="1"/>
</dbReference>
<sequence length="297" mass="31746">MVGGMNRPDGEARPLLNGVRQWVKVAGAAHGTVPLVVLHGGPGGNHFVFERVAGPGLEAARTVVYHEQRGSGRSDPPEPADAYSMPLLTADLRSLLDWLGAEQADLLGYSFGGGLALEFARACPERVRRLVLQAPALHLRDPEVTASQLAGFAEVAQGDVAARVQAILREALSPEEQLERVWGVVDTPTVDRFLFQRADVAARNRALWAESGLTNSGAMHRVLAAQPPTGTSQHLTEITAPTLILAGRHDRNVPLAQLERLAAALPAGQLHVFGSSAHFPDLEEPDGYVQAILAFLT</sequence>
<dbReference type="Proteomes" id="UP000259030">
    <property type="component" value="Chromosome"/>
</dbReference>
<dbReference type="InterPro" id="IPR002410">
    <property type="entry name" value="Peptidase_S33"/>
</dbReference>
<dbReference type="STRING" id="317577.GCA_000419625_01373"/>
<dbReference type="PRINTS" id="PR00111">
    <property type="entry name" value="ABHYDROLASE"/>
</dbReference>
<comment type="similarity">
    <text evidence="1">Belongs to the peptidase S33 family.</text>
</comment>
<dbReference type="InterPro" id="IPR050266">
    <property type="entry name" value="AB_hydrolase_sf"/>
</dbReference>
<evidence type="ECO:0000259" key="3">
    <source>
        <dbReference type="Pfam" id="PF00561"/>
    </source>
</evidence>
<dbReference type="PRINTS" id="PR00793">
    <property type="entry name" value="PROAMNOPTASE"/>
</dbReference>
<proteinExistence type="inferred from homology"/>
<evidence type="ECO:0000313" key="5">
    <source>
        <dbReference type="Proteomes" id="UP000259030"/>
    </source>
</evidence>
<protein>
    <recommendedName>
        <fullName evidence="3">AB hydrolase-1 domain-containing protein</fullName>
    </recommendedName>
</protein>
<dbReference type="KEGG" id="dfc:DFI_12680"/>
<reference evidence="4 5" key="1">
    <citation type="submission" date="2017-05" db="EMBL/GenBank/DDBJ databases">
        <title>The complete genome sequence of Deinococcus ficus isolated from the rhizosphere of the Ficus religiosa L. in Taiwan.</title>
        <authorList>
            <person name="Wu K.-M."/>
            <person name="Liao T.-L."/>
            <person name="Liu Y.-M."/>
            <person name="Young C.-C."/>
            <person name="Tsai S.-F."/>
        </authorList>
    </citation>
    <scope>NUCLEOTIDE SEQUENCE [LARGE SCALE GENOMIC DNA]</scope>
    <source>
        <strain evidence="4 5">CC-FR2-10</strain>
    </source>
</reference>
<gene>
    <name evidence="4" type="ORF">DFI_12680</name>
</gene>
<feature type="domain" description="AB hydrolase-1" evidence="3">
    <location>
        <begin position="34"/>
        <end position="285"/>
    </location>
</feature>
<dbReference type="GO" id="GO:0006508">
    <property type="term" value="P:proteolysis"/>
    <property type="evidence" value="ECO:0007669"/>
    <property type="project" value="InterPro"/>
</dbReference>